<protein>
    <recommendedName>
        <fullName evidence="4">GtrA-like protein domain-containing protein</fullName>
    </recommendedName>
</protein>
<evidence type="ECO:0000256" key="1">
    <source>
        <dbReference type="SAM" id="Phobius"/>
    </source>
</evidence>
<feature type="transmembrane region" description="Helical" evidence="1">
    <location>
        <begin position="21"/>
        <end position="42"/>
    </location>
</feature>
<reference evidence="2 3" key="1">
    <citation type="submission" date="2018-05" db="EMBL/GenBank/DDBJ databases">
        <authorList>
            <person name="Goeker M."/>
            <person name="Huntemann M."/>
            <person name="Clum A."/>
            <person name="Pillay M."/>
            <person name="Palaniappan K."/>
            <person name="Varghese N."/>
            <person name="Mikhailova N."/>
            <person name="Stamatis D."/>
            <person name="Reddy T."/>
            <person name="Daum C."/>
            <person name="Shapiro N."/>
            <person name="Ivanova N."/>
            <person name="Kyrpides N."/>
            <person name="Woyke T."/>
        </authorList>
    </citation>
    <scope>NUCLEOTIDE SEQUENCE [LARGE SCALE GENOMIC DNA]</scope>
    <source>
        <strain evidence="2 3">DSM 26524</strain>
    </source>
</reference>
<name>A0AB73T1B7_9FIRM</name>
<proteinExistence type="predicted"/>
<keyword evidence="1" id="KW-1133">Transmembrane helix</keyword>
<dbReference type="EMBL" id="QGGY01000011">
    <property type="protein sequence ID" value="PWJ73679.1"/>
    <property type="molecule type" value="Genomic_DNA"/>
</dbReference>
<dbReference type="RefSeq" id="WP_109747480.1">
    <property type="nucleotide sequence ID" value="NZ_CABJAT010000012.1"/>
</dbReference>
<keyword evidence="3" id="KW-1185">Reference proteome</keyword>
<feature type="transmembrane region" description="Helical" evidence="1">
    <location>
        <begin position="156"/>
        <end position="181"/>
    </location>
</feature>
<comment type="caution">
    <text evidence="2">The sequence shown here is derived from an EMBL/GenBank/DDBJ whole genome shotgun (WGS) entry which is preliminary data.</text>
</comment>
<sequence length="198" mass="21629">MDKIKSLWADFTKRHPALSQFLIFFIVSNGVTVLQMILMPVMKAGLDKTTLVDTGFQVLRCGAVGGEPYYVFNYAAGAISAGGGGGLAYFLAVEITMAVAQVINFFLQRKVTFKSNSSIAKAAMWYVLAYIVISIGAAALQGFYKDPIYQFCQNLLGSAGVTVADVITMIINCAISFWVFFPIFKVIFKQEQEPEAAV</sequence>
<evidence type="ECO:0000313" key="3">
    <source>
        <dbReference type="Proteomes" id="UP000245412"/>
    </source>
</evidence>
<dbReference type="Proteomes" id="UP000245412">
    <property type="component" value="Unassembled WGS sequence"/>
</dbReference>
<gene>
    <name evidence="2" type="ORF">C7383_1118</name>
</gene>
<dbReference type="AlphaFoldDB" id="A0AB73T1B7"/>
<feature type="transmembrane region" description="Helical" evidence="1">
    <location>
        <begin position="119"/>
        <end position="144"/>
    </location>
</feature>
<evidence type="ECO:0000313" key="2">
    <source>
        <dbReference type="EMBL" id="PWJ73679.1"/>
    </source>
</evidence>
<keyword evidence="1" id="KW-0472">Membrane</keyword>
<evidence type="ECO:0008006" key="4">
    <source>
        <dbReference type="Google" id="ProtNLM"/>
    </source>
</evidence>
<keyword evidence="1" id="KW-0812">Transmembrane</keyword>
<accession>A0AB73T1B7</accession>
<organism evidence="2 3">
    <name type="scientific">Murimonas intestini</name>
    <dbReference type="NCBI Taxonomy" id="1337051"/>
    <lineage>
        <taxon>Bacteria</taxon>
        <taxon>Bacillati</taxon>
        <taxon>Bacillota</taxon>
        <taxon>Clostridia</taxon>
        <taxon>Lachnospirales</taxon>
        <taxon>Lachnospiraceae</taxon>
        <taxon>Murimonas</taxon>
    </lineage>
</organism>